<dbReference type="SUPFAM" id="SSF82771">
    <property type="entry name" value="GIY-YIG endonuclease"/>
    <property type="match status" value="1"/>
</dbReference>
<dbReference type="HOGENOM" id="CLU_969320_0_0_7"/>
<dbReference type="CDD" id="cd00719">
    <property type="entry name" value="GIY-YIG_SF"/>
    <property type="match status" value="1"/>
</dbReference>
<protein>
    <submittedName>
        <fullName evidence="1">Putative orphan protein</fullName>
    </submittedName>
</protein>
<dbReference type="EMBL" id="CP000482">
    <property type="protein sequence ID" value="ABK98948.1"/>
    <property type="molecule type" value="Genomic_DNA"/>
</dbReference>
<organism evidence="1 2">
    <name type="scientific">Pelobacter propionicus (strain DSM 2379 / NBRC 103807 / OttBd1)</name>
    <dbReference type="NCBI Taxonomy" id="338966"/>
    <lineage>
        <taxon>Bacteria</taxon>
        <taxon>Pseudomonadati</taxon>
        <taxon>Thermodesulfobacteriota</taxon>
        <taxon>Desulfuromonadia</taxon>
        <taxon>Desulfuromonadales</taxon>
        <taxon>Desulfuromonadaceae</taxon>
        <taxon>Pelobacter</taxon>
    </lineage>
</organism>
<evidence type="ECO:0000313" key="1">
    <source>
        <dbReference type="EMBL" id="ABK98948.1"/>
    </source>
</evidence>
<dbReference type="RefSeq" id="WP_011735245.1">
    <property type="nucleotide sequence ID" value="NC_008609.1"/>
</dbReference>
<dbReference type="eggNOG" id="ENOG502ZB8Z">
    <property type="taxonomic scope" value="Bacteria"/>
</dbReference>
<keyword evidence="2" id="KW-1185">Reference proteome</keyword>
<reference evidence="1 2" key="1">
    <citation type="submission" date="2006-10" db="EMBL/GenBank/DDBJ databases">
        <title>Complete sequence of chromosome of Pelobacter propionicus DSM 2379.</title>
        <authorList>
            <consortium name="US DOE Joint Genome Institute"/>
            <person name="Copeland A."/>
            <person name="Lucas S."/>
            <person name="Lapidus A."/>
            <person name="Barry K."/>
            <person name="Detter J.C."/>
            <person name="Glavina del Rio T."/>
            <person name="Hammon N."/>
            <person name="Israni S."/>
            <person name="Dalin E."/>
            <person name="Tice H."/>
            <person name="Pitluck S."/>
            <person name="Saunders E."/>
            <person name="Brettin T."/>
            <person name="Bruce D."/>
            <person name="Han C."/>
            <person name="Tapia R."/>
            <person name="Schmutz J."/>
            <person name="Larimer F."/>
            <person name="Land M."/>
            <person name="Hauser L."/>
            <person name="Kyrpides N."/>
            <person name="Kim E."/>
            <person name="Lovley D."/>
            <person name="Richardson P."/>
        </authorList>
    </citation>
    <scope>NUCLEOTIDE SEQUENCE [LARGE SCALE GENOMIC DNA]</scope>
    <source>
        <strain evidence="2">DSM 2379 / NBRC 103807 / OttBd1</strain>
    </source>
</reference>
<proteinExistence type="predicted"/>
<dbReference type="AlphaFoldDB" id="A1ANM8"/>
<dbReference type="Proteomes" id="UP000006732">
    <property type="component" value="Chromosome"/>
</dbReference>
<name>A1ANM8_PELPD</name>
<dbReference type="InterPro" id="IPR035901">
    <property type="entry name" value="GIY-YIG_endonuc_sf"/>
</dbReference>
<sequence length="285" mass="33449">MLERKNIEFPLWRKKVDKSLFGYNGTTIPNWACDMWKLPETFADVSSKKDEGSIVKINFNSTLYDGWVTSAKKGRRSPAYRLWYDESLSLELKHTFLMSYMRSLETNLSSRKTTDIEKTIPFWEFLDIEYDSSKRLFKFCAYYTQEPSFPELFKRLVQSSAIQRIDDEIANKGEARIHKQDWMLRSALPLQQGAKNVIYTLIDTRNKLIYIGEAVDLVKRLSANYASIPHWDYFRYDVLPDVFAPHRVTLERMIIRDLAALLPNKKHDNNICISEYILANTKIDS</sequence>
<dbReference type="KEGG" id="ppd:Ppro_1328"/>
<gene>
    <name evidence="1" type="ordered locus">Ppro_1328</name>
</gene>
<accession>A1ANM8</accession>
<evidence type="ECO:0000313" key="2">
    <source>
        <dbReference type="Proteomes" id="UP000006732"/>
    </source>
</evidence>
<dbReference type="OrthoDB" id="5495586at2"/>